<feature type="compositionally biased region" description="Basic and acidic residues" evidence="1">
    <location>
        <begin position="182"/>
        <end position="191"/>
    </location>
</feature>
<dbReference type="AlphaFoldDB" id="A0A7T5R3M6"/>
<organism evidence="2 3">
    <name type="scientific">Micavibrio aeruginosavorus</name>
    <dbReference type="NCBI Taxonomy" id="349221"/>
    <lineage>
        <taxon>Bacteria</taxon>
        <taxon>Pseudomonadati</taxon>
        <taxon>Bdellovibrionota</taxon>
        <taxon>Bdellovibrionia</taxon>
        <taxon>Bdellovibrionales</taxon>
        <taxon>Pseudobdellovibrionaceae</taxon>
        <taxon>Micavibrio</taxon>
    </lineage>
</organism>
<proteinExistence type="predicted"/>
<protein>
    <submittedName>
        <fullName evidence="2">Uncharacterized protein</fullName>
    </submittedName>
</protein>
<feature type="region of interest" description="Disordered" evidence="1">
    <location>
        <begin position="154"/>
        <end position="197"/>
    </location>
</feature>
<dbReference type="EMBL" id="CP066681">
    <property type="protein sequence ID" value="QQG36958.1"/>
    <property type="molecule type" value="Genomic_DNA"/>
</dbReference>
<sequence length="197" mass="21641">MAGNDIIANRGQQVPEFSEYLTYGANHISNFFNWAADAAGQVVQFTSPMAAAGWAAFGTAVMTYALMRVRTHSGASRNEALTSKLFNTHRGTFTHSIACMAMLASTVFATSMTAYNYVGYEMQGSVPPGNYHGQQITVERSKAAGNPRAIVEQRRFHEARPARKRELVDPFADYPAQPARQADSRNVKADPFKSQPQ</sequence>
<evidence type="ECO:0000313" key="2">
    <source>
        <dbReference type="EMBL" id="QQG36958.1"/>
    </source>
</evidence>
<accession>A0A7T5R3M6</accession>
<evidence type="ECO:0000256" key="1">
    <source>
        <dbReference type="SAM" id="MobiDB-lite"/>
    </source>
</evidence>
<evidence type="ECO:0000313" key="3">
    <source>
        <dbReference type="Proteomes" id="UP000595362"/>
    </source>
</evidence>
<feature type="compositionally biased region" description="Basic and acidic residues" evidence="1">
    <location>
        <begin position="154"/>
        <end position="168"/>
    </location>
</feature>
<reference evidence="2 3" key="1">
    <citation type="submission" date="2020-07" db="EMBL/GenBank/DDBJ databases">
        <title>Huge and variable diversity of episymbiotic CPR bacteria and DPANN archaea in groundwater ecosystems.</title>
        <authorList>
            <person name="He C.Y."/>
            <person name="Keren R."/>
            <person name="Whittaker M."/>
            <person name="Farag I.F."/>
            <person name="Doudna J."/>
            <person name="Cate J.H.D."/>
            <person name="Banfield J.F."/>
        </authorList>
    </citation>
    <scope>NUCLEOTIDE SEQUENCE [LARGE SCALE GENOMIC DNA]</scope>
    <source>
        <strain evidence="2">NC_groundwater_70_Ag_B-0.1um_54_66</strain>
    </source>
</reference>
<dbReference type="Proteomes" id="UP000595362">
    <property type="component" value="Chromosome"/>
</dbReference>
<name>A0A7T5R3M6_9BACT</name>
<gene>
    <name evidence="2" type="ORF">HYS17_04080</name>
</gene>